<reference evidence="3" key="1">
    <citation type="submission" date="2019-12" db="UniProtKB">
        <authorList>
            <consortium name="WormBaseParasite"/>
        </authorList>
    </citation>
    <scope>IDENTIFICATION</scope>
</reference>
<dbReference type="Proteomes" id="UP000046395">
    <property type="component" value="Unassembled WGS sequence"/>
</dbReference>
<sequence>MPNETKKRIATLQLAPRGARIAPNARLGVAGNRKPIGRENTGSERQHTIGRPARRRYTSDRNPKRYGKLPRGTRTVNYQICISLHCSGHSIGTGASPALAYALRTGRATRKGVGAAWALPETEVGAKSQSEADRSLPPAGMPTAQ</sequence>
<feature type="region of interest" description="Disordered" evidence="1">
    <location>
        <begin position="30"/>
        <end position="71"/>
    </location>
</feature>
<protein>
    <submittedName>
        <fullName evidence="3">Uncharacterized protein</fullName>
    </submittedName>
</protein>
<accession>A0A5S6Q8M2</accession>
<evidence type="ECO:0000313" key="2">
    <source>
        <dbReference type="Proteomes" id="UP000046395"/>
    </source>
</evidence>
<feature type="region of interest" description="Disordered" evidence="1">
    <location>
        <begin position="121"/>
        <end position="145"/>
    </location>
</feature>
<organism evidence="2 3">
    <name type="scientific">Trichuris muris</name>
    <name type="common">Mouse whipworm</name>
    <dbReference type="NCBI Taxonomy" id="70415"/>
    <lineage>
        <taxon>Eukaryota</taxon>
        <taxon>Metazoa</taxon>
        <taxon>Ecdysozoa</taxon>
        <taxon>Nematoda</taxon>
        <taxon>Enoplea</taxon>
        <taxon>Dorylaimia</taxon>
        <taxon>Trichinellida</taxon>
        <taxon>Trichuridae</taxon>
        <taxon>Trichuris</taxon>
    </lineage>
</organism>
<evidence type="ECO:0000313" key="3">
    <source>
        <dbReference type="WBParaSite" id="TMUE_1000003569.1"/>
    </source>
</evidence>
<evidence type="ECO:0000256" key="1">
    <source>
        <dbReference type="SAM" id="MobiDB-lite"/>
    </source>
</evidence>
<keyword evidence="2" id="KW-1185">Reference proteome</keyword>
<dbReference type="WBParaSite" id="TMUE_1000003569.1">
    <property type="protein sequence ID" value="TMUE_1000003569.1"/>
    <property type="gene ID" value="WBGene00298749"/>
</dbReference>
<name>A0A5S6Q8M2_TRIMR</name>
<dbReference type="AlphaFoldDB" id="A0A5S6Q8M2"/>
<proteinExistence type="predicted"/>